<reference evidence="12" key="1">
    <citation type="submission" date="2018-05" db="EMBL/GenBank/DDBJ databases">
        <authorList>
            <person name="Lanie J.A."/>
            <person name="Ng W.-L."/>
            <person name="Kazmierczak K.M."/>
            <person name="Andrzejewski T.M."/>
            <person name="Davidsen T.M."/>
            <person name="Wayne K.J."/>
            <person name="Tettelin H."/>
            <person name="Glass J.I."/>
            <person name="Rusch D."/>
            <person name="Podicherti R."/>
            <person name="Tsui H.-C.T."/>
            <person name="Winkler M.E."/>
        </authorList>
    </citation>
    <scope>NUCLEOTIDE SEQUENCE</scope>
</reference>
<dbReference type="InterPro" id="IPR001576">
    <property type="entry name" value="Phosphoglycerate_kinase"/>
</dbReference>
<dbReference type="GO" id="GO:0006096">
    <property type="term" value="P:glycolytic process"/>
    <property type="evidence" value="ECO:0007669"/>
    <property type="project" value="UniProtKB-KW"/>
</dbReference>
<dbReference type="GO" id="GO:0006094">
    <property type="term" value="P:gluconeogenesis"/>
    <property type="evidence" value="ECO:0007669"/>
    <property type="project" value="TreeGrafter"/>
</dbReference>
<evidence type="ECO:0000256" key="3">
    <source>
        <dbReference type="ARBA" id="ARBA00008982"/>
    </source>
</evidence>
<evidence type="ECO:0000313" key="12">
    <source>
        <dbReference type="EMBL" id="SVA74828.1"/>
    </source>
</evidence>
<feature type="non-terminal residue" evidence="12">
    <location>
        <position position="1"/>
    </location>
</feature>
<comment type="pathway">
    <text evidence="2">Carbohydrate degradation; glycolysis; pyruvate from D-glyceraldehyde 3-phosphate: step 2/5.</text>
</comment>
<dbReference type="FunFam" id="3.40.50.1260:FF:000006">
    <property type="entry name" value="Phosphoglycerate kinase"/>
    <property type="match status" value="1"/>
</dbReference>
<evidence type="ECO:0000256" key="2">
    <source>
        <dbReference type="ARBA" id="ARBA00004838"/>
    </source>
</evidence>
<evidence type="ECO:0000256" key="6">
    <source>
        <dbReference type="ARBA" id="ARBA00022490"/>
    </source>
</evidence>
<comment type="catalytic activity">
    <reaction evidence="1">
        <text>(2R)-3-phosphoglycerate + ATP = (2R)-3-phospho-glyceroyl phosphate + ADP</text>
        <dbReference type="Rhea" id="RHEA:14801"/>
        <dbReference type="ChEBI" id="CHEBI:30616"/>
        <dbReference type="ChEBI" id="CHEBI:57604"/>
        <dbReference type="ChEBI" id="CHEBI:58272"/>
        <dbReference type="ChEBI" id="CHEBI:456216"/>
        <dbReference type="EC" id="2.7.2.3"/>
    </reaction>
</comment>
<proteinExistence type="inferred from homology"/>
<protein>
    <recommendedName>
        <fullName evidence="5">phosphoglycerate kinase</fullName>
        <ecNumber evidence="5">2.7.2.3</ecNumber>
    </recommendedName>
</protein>
<dbReference type="PRINTS" id="PR00477">
    <property type="entry name" value="PHGLYCKINASE"/>
</dbReference>
<comment type="similarity">
    <text evidence="3">Belongs to the phosphoglycerate kinase family.</text>
</comment>
<dbReference type="FunFam" id="3.40.50.1260:FF:000031">
    <property type="entry name" value="Phosphoglycerate kinase 1"/>
    <property type="match status" value="1"/>
</dbReference>
<evidence type="ECO:0000256" key="10">
    <source>
        <dbReference type="ARBA" id="ARBA00022840"/>
    </source>
</evidence>
<dbReference type="GO" id="GO:0005829">
    <property type="term" value="C:cytosol"/>
    <property type="evidence" value="ECO:0007669"/>
    <property type="project" value="TreeGrafter"/>
</dbReference>
<evidence type="ECO:0000256" key="11">
    <source>
        <dbReference type="ARBA" id="ARBA00023152"/>
    </source>
</evidence>
<dbReference type="EC" id="2.7.2.3" evidence="5"/>
<keyword evidence="8" id="KW-0547">Nucleotide-binding</keyword>
<dbReference type="InterPro" id="IPR015824">
    <property type="entry name" value="Phosphoglycerate_kinase_N"/>
</dbReference>
<evidence type="ECO:0000256" key="9">
    <source>
        <dbReference type="ARBA" id="ARBA00022777"/>
    </source>
</evidence>
<dbReference type="PANTHER" id="PTHR11406">
    <property type="entry name" value="PHOSPHOGLYCERATE KINASE"/>
    <property type="match status" value="1"/>
</dbReference>
<sequence>VAEKKTVRDIEVSGKRVLVRVDFNVPFKPGTDEISNSNRIVASLPTIRYLLGRGASVVLCSHLGRPGGRSIQELSLRPIRGRLAQYLDMRVSFSESTNFQRIQQDVSRITPGEVILLENLRFHPGEEANTVEFSKELSDLAEFFVNDAFGASHRAHASIQGITGFLPSVAGLLLEEEIRSLEKVLLDPLRPFVAVLGGAKVSDKINVVNKLSLTANKILIGGGMAATFLSASGRFVGSSPVEENFLDKAKTLLNNSPDSNAKIVLPKDVVVSDEFDSQSPYRTCLVSEIGEREMLLDIGPQTRDIYAKVLSDSSTVLWNGPMGVFEWDHYSEGTRLIADAIARDGVVSVIGGGSTVDAVSKFGLEARMTHISTGGGASLEFMEGKDLPGIVSLLDADEPYDKGVVG</sequence>
<dbReference type="EMBL" id="UINC01017925">
    <property type="protein sequence ID" value="SVA74828.1"/>
    <property type="molecule type" value="Genomic_DNA"/>
</dbReference>
<dbReference type="GO" id="GO:0005524">
    <property type="term" value="F:ATP binding"/>
    <property type="evidence" value="ECO:0007669"/>
    <property type="project" value="UniProtKB-KW"/>
</dbReference>
<evidence type="ECO:0000256" key="4">
    <source>
        <dbReference type="ARBA" id="ARBA00011245"/>
    </source>
</evidence>
<dbReference type="Pfam" id="PF00162">
    <property type="entry name" value="PGK"/>
    <property type="match status" value="1"/>
</dbReference>
<keyword evidence="7" id="KW-0808">Transferase</keyword>
<dbReference type="GO" id="GO:0004618">
    <property type="term" value="F:phosphoglycerate kinase activity"/>
    <property type="evidence" value="ECO:0007669"/>
    <property type="project" value="UniProtKB-EC"/>
</dbReference>
<dbReference type="AlphaFoldDB" id="A0A381YCR4"/>
<dbReference type="Gene3D" id="3.40.50.1260">
    <property type="entry name" value="Phosphoglycerate kinase, N-terminal domain"/>
    <property type="match status" value="2"/>
</dbReference>
<gene>
    <name evidence="12" type="ORF">METZ01_LOCUS127682</name>
</gene>
<keyword evidence="11" id="KW-0324">Glycolysis</keyword>
<keyword evidence="10" id="KW-0067">ATP-binding</keyword>
<dbReference type="PIRSF" id="PIRSF000724">
    <property type="entry name" value="Pgk"/>
    <property type="match status" value="1"/>
</dbReference>
<dbReference type="SUPFAM" id="SSF53748">
    <property type="entry name" value="Phosphoglycerate kinase"/>
    <property type="match status" value="1"/>
</dbReference>
<name>A0A381YCR4_9ZZZZ</name>
<dbReference type="InterPro" id="IPR015911">
    <property type="entry name" value="Phosphoglycerate_kinase_CS"/>
</dbReference>
<dbReference type="PROSITE" id="PS00111">
    <property type="entry name" value="PGLYCERATE_KINASE"/>
    <property type="match status" value="1"/>
</dbReference>
<evidence type="ECO:0000256" key="1">
    <source>
        <dbReference type="ARBA" id="ARBA00000642"/>
    </source>
</evidence>
<dbReference type="PANTHER" id="PTHR11406:SF23">
    <property type="entry name" value="PHOSPHOGLYCERATE KINASE 1, CHLOROPLASTIC-RELATED"/>
    <property type="match status" value="1"/>
</dbReference>
<dbReference type="InterPro" id="IPR036043">
    <property type="entry name" value="Phosphoglycerate_kinase_sf"/>
</dbReference>
<evidence type="ECO:0000256" key="5">
    <source>
        <dbReference type="ARBA" id="ARBA00013061"/>
    </source>
</evidence>
<keyword evidence="9" id="KW-0418">Kinase</keyword>
<dbReference type="HAMAP" id="MF_00145">
    <property type="entry name" value="Phosphoglyc_kinase"/>
    <property type="match status" value="1"/>
</dbReference>
<dbReference type="GO" id="GO:0043531">
    <property type="term" value="F:ADP binding"/>
    <property type="evidence" value="ECO:0007669"/>
    <property type="project" value="TreeGrafter"/>
</dbReference>
<evidence type="ECO:0000256" key="8">
    <source>
        <dbReference type="ARBA" id="ARBA00022741"/>
    </source>
</evidence>
<keyword evidence="6" id="KW-0963">Cytoplasm</keyword>
<organism evidence="12">
    <name type="scientific">marine metagenome</name>
    <dbReference type="NCBI Taxonomy" id="408172"/>
    <lineage>
        <taxon>unclassified sequences</taxon>
        <taxon>metagenomes</taxon>
        <taxon>ecological metagenomes</taxon>
    </lineage>
</organism>
<comment type="subunit">
    <text evidence="4">Monomer.</text>
</comment>
<evidence type="ECO:0000256" key="7">
    <source>
        <dbReference type="ARBA" id="ARBA00022679"/>
    </source>
</evidence>
<accession>A0A381YCR4</accession>